<evidence type="ECO:0000256" key="1">
    <source>
        <dbReference type="ARBA" id="ARBA00004141"/>
    </source>
</evidence>
<dbReference type="CDD" id="cd15904">
    <property type="entry name" value="TSPO_MBR"/>
    <property type="match status" value="1"/>
</dbReference>
<evidence type="ECO:0000256" key="4">
    <source>
        <dbReference type="ARBA" id="ARBA00022989"/>
    </source>
</evidence>
<protein>
    <submittedName>
        <fullName evidence="7">TspO/MBR family protein</fullName>
    </submittedName>
</protein>
<sequence length="150" mass="16794">MKRIVIYLIFVVAVAGLGALIGINNVPGDWYQSLNKPSFNPPNWIFGPVWTTLYVLIGIAGARTWLEAPSSSRMHVWFGQMALNFLWSPAFFGMESTMLGLIVIIPMLIAIIVFIGKSWTRDRISALLFLPYLAWVGFASVLNISLYLLN</sequence>
<keyword evidence="5 6" id="KW-0472">Membrane</keyword>
<organism evidence="7 8">
    <name type="scientific">Rhizobium helianthi</name>
    <dbReference type="NCBI Taxonomy" id="1132695"/>
    <lineage>
        <taxon>Bacteria</taxon>
        <taxon>Pseudomonadati</taxon>
        <taxon>Pseudomonadota</taxon>
        <taxon>Alphaproteobacteria</taxon>
        <taxon>Hyphomicrobiales</taxon>
        <taxon>Rhizobiaceae</taxon>
        <taxon>Rhizobium/Agrobacterium group</taxon>
        <taxon>Rhizobium</taxon>
    </lineage>
</organism>
<feature type="transmembrane region" description="Helical" evidence="6">
    <location>
        <begin position="44"/>
        <end position="62"/>
    </location>
</feature>
<comment type="similarity">
    <text evidence="2">Belongs to the TspO/BZRP family.</text>
</comment>
<keyword evidence="4 6" id="KW-1133">Transmembrane helix</keyword>
<name>A0ABW4M0I0_9HYPH</name>
<dbReference type="InterPro" id="IPR004307">
    <property type="entry name" value="TspO_MBR"/>
</dbReference>
<keyword evidence="3 6" id="KW-0812">Transmembrane</keyword>
<gene>
    <name evidence="7" type="ORF">ACFSE1_04345</name>
</gene>
<feature type="transmembrane region" description="Helical" evidence="6">
    <location>
        <begin position="74"/>
        <end position="92"/>
    </location>
</feature>
<evidence type="ECO:0000313" key="7">
    <source>
        <dbReference type="EMBL" id="MFD1744684.1"/>
    </source>
</evidence>
<reference evidence="8" key="1">
    <citation type="journal article" date="2019" name="Int. J. Syst. Evol. Microbiol.">
        <title>The Global Catalogue of Microorganisms (GCM) 10K type strain sequencing project: providing services to taxonomists for standard genome sequencing and annotation.</title>
        <authorList>
            <consortium name="The Broad Institute Genomics Platform"/>
            <consortium name="The Broad Institute Genome Sequencing Center for Infectious Disease"/>
            <person name="Wu L."/>
            <person name="Ma J."/>
        </authorList>
    </citation>
    <scope>NUCLEOTIDE SEQUENCE [LARGE SCALE GENOMIC DNA]</scope>
    <source>
        <strain evidence="8">CG52</strain>
    </source>
</reference>
<dbReference type="PIRSF" id="PIRSF005859">
    <property type="entry name" value="PBR"/>
    <property type="match status" value="1"/>
</dbReference>
<proteinExistence type="inferred from homology"/>
<evidence type="ECO:0000256" key="6">
    <source>
        <dbReference type="SAM" id="Phobius"/>
    </source>
</evidence>
<dbReference type="Pfam" id="PF03073">
    <property type="entry name" value="TspO_MBR"/>
    <property type="match status" value="1"/>
</dbReference>
<dbReference type="Proteomes" id="UP001597322">
    <property type="component" value="Unassembled WGS sequence"/>
</dbReference>
<comment type="subcellular location">
    <subcellularLocation>
        <location evidence="1">Membrane</location>
        <topology evidence="1">Multi-pass membrane protein</topology>
    </subcellularLocation>
</comment>
<dbReference type="RefSeq" id="WP_377396967.1">
    <property type="nucleotide sequence ID" value="NZ_JBHUEQ010000004.1"/>
</dbReference>
<dbReference type="PANTHER" id="PTHR10057:SF0">
    <property type="entry name" value="TRANSLOCATOR PROTEIN"/>
    <property type="match status" value="1"/>
</dbReference>
<evidence type="ECO:0000256" key="5">
    <source>
        <dbReference type="ARBA" id="ARBA00023136"/>
    </source>
</evidence>
<dbReference type="Gene3D" id="1.20.1260.100">
    <property type="entry name" value="TspO/MBR protein"/>
    <property type="match status" value="1"/>
</dbReference>
<evidence type="ECO:0000256" key="2">
    <source>
        <dbReference type="ARBA" id="ARBA00007524"/>
    </source>
</evidence>
<dbReference type="EMBL" id="JBHUEQ010000004">
    <property type="protein sequence ID" value="MFD1744684.1"/>
    <property type="molecule type" value="Genomic_DNA"/>
</dbReference>
<feature type="transmembrane region" description="Helical" evidence="6">
    <location>
        <begin position="5"/>
        <end position="24"/>
    </location>
</feature>
<keyword evidence="8" id="KW-1185">Reference proteome</keyword>
<evidence type="ECO:0000313" key="8">
    <source>
        <dbReference type="Proteomes" id="UP001597322"/>
    </source>
</evidence>
<evidence type="ECO:0000256" key="3">
    <source>
        <dbReference type="ARBA" id="ARBA00022692"/>
    </source>
</evidence>
<feature type="transmembrane region" description="Helical" evidence="6">
    <location>
        <begin position="127"/>
        <end position="149"/>
    </location>
</feature>
<feature type="transmembrane region" description="Helical" evidence="6">
    <location>
        <begin position="98"/>
        <end position="115"/>
    </location>
</feature>
<dbReference type="PANTHER" id="PTHR10057">
    <property type="entry name" value="PERIPHERAL-TYPE BENZODIAZEPINE RECEPTOR"/>
    <property type="match status" value="1"/>
</dbReference>
<accession>A0ABW4M0I0</accession>
<dbReference type="InterPro" id="IPR038330">
    <property type="entry name" value="TspO/MBR-related_sf"/>
</dbReference>
<comment type="caution">
    <text evidence="7">The sequence shown here is derived from an EMBL/GenBank/DDBJ whole genome shotgun (WGS) entry which is preliminary data.</text>
</comment>